<evidence type="ECO:0000313" key="9">
    <source>
        <dbReference type="Proteomes" id="UP001163152"/>
    </source>
</evidence>
<dbReference type="SUPFAM" id="SSF52172">
    <property type="entry name" value="CheY-like"/>
    <property type="match status" value="1"/>
</dbReference>
<organism evidence="8 9">
    <name type="scientific">Thermocoleostomius sinensis A174</name>
    <dbReference type="NCBI Taxonomy" id="2016057"/>
    <lineage>
        <taxon>Bacteria</taxon>
        <taxon>Bacillati</taxon>
        <taxon>Cyanobacteriota</taxon>
        <taxon>Cyanophyceae</taxon>
        <taxon>Oculatellales</taxon>
        <taxon>Oculatellaceae</taxon>
        <taxon>Thermocoleostomius</taxon>
    </lineage>
</organism>
<dbReference type="InterPro" id="IPR039420">
    <property type="entry name" value="WalR-like"/>
</dbReference>
<dbReference type="PANTHER" id="PTHR48111:SF22">
    <property type="entry name" value="REGULATOR OF RPOS"/>
    <property type="match status" value="1"/>
</dbReference>
<dbReference type="RefSeq" id="WP_268612100.1">
    <property type="nucleotide sequence ID" value="NZ_CP113797.1"/>
</dbReference>
<dbReference type="EMBL" id="CP113797">
    <property type="protein sequence ID" value="WAL62019.1"/>
    <property type="molecule type" value="Genomic_DNA"/>
</dbReference>
<evidence type="ECO:0000256" key="4">
    <source>
        <dbReference type="ARBA" id="ARBA00023125"/>
    </source>
</evidence>
<dbReference type="FunFam" id="3.40.50.2300:FF:000001">
    <property type="entry name" value="DNA-binding response regulator PhoB"/>
    <property type="match status" value="1"/>
</dbReference>
<dbReference type="PROSITE" id="PS50110">
    <property type="entry name" value="RESPONSE_REGULATORY"/>
    <property type="match status" value="1"/>
</dbReference>
<dbReference type="GO" id="GO:0032993">
    <property type="term" value="C:protein-DNA complex"/>
    <property type="evidence" value="ECO:0007669"/>
    <property type="project" value="TreeGrafter"/>
</dbReference>
<dbReference type="KEGG" id="tsin:OXH18_08565"/>
<keyword evidence="9" id="KW-1185">Reference proteome</keyword>
<feature type="modified residue" description="4-aspartylphosphate" evidence="6">
    <location>
        <position position="51"/>
    </location>
</feature>
<evidence type="ECO:0000256" key="6">
    <source>
        <dbReference type="PROSITE-ProRule" id="PRU00169"/>
    </source>
</evidence>
<keyword evidence="1 6" id="KW-0597">Phosphoprotein</keyword>
<evidence type="ECO:0000256" key="3">
    <source>
        <dbReference type="ARBA" id="ARBA00023015"/>
    </source>
</evidence>
<dbReference type="InterPro" id="IPR001789">
    <property type="entry name" value="Sig_transdc_resp-reg_receiver"/>
</dbReference>
<evidence type="ECO:0000256" key="5">
    <source>
        <dbReference type="ARBA" id="ARBA00023163"/>
    </source>
</evidence>
<dbReference type="InterPro" id="IPR011006">
    <property type="entry name" value="CheY-like_superfamily"/>
</dbReference>
<dbReference type="PANTHER" id="PTHR48111">
    <property type="entry name" value="REGULATOR OF RPOS"/>
    <property type="match status" value="1"/>
</dbReference>
<keyword evidence="5" id="KW-0804">Transcription</keyword>
<keyword evidence="2" id="KW-0902">Two-component regulatory system</keyword>
<evidence type="ECO:0000313" key="8">
    <source>
        <dbReference type="EMBL" id="WAL62019.1"/>
    </source>
</evidence>
<dbReference type="AlphaFoldDB" id="A0A9E8ZER5"/>
<dbReference type="Pfam" id="PF00072">
    <property type="entry name" value="Response_reg"/>
    <property type="match status" value="1"/>
</dbReference>
<dbReference type="Proteomes" id="UP001163152">
    <property type="component" value="Chromosome"/>
</dbReference>
<dbReference type="Gene3D" id="3.40.50.2300">
    <property type="match status" value="1"/>
</dbReference>
<accession>A0A9E8ZER5</accession>
<dbReference type="GO" id="GO:0000156">
    <property type="term" value="F:phosphorelay response regulator activity"/>
    <property type="evidence" value="ECO:0007669"/>
    <property type="project" value="TreeGrafter"/>
</dbReference>
<evidence type="ECO:0000256" key="2">
    <source>
        <dbReference type="ARBA" id="ARBA00023012"/>
    </source>
</evidence>
<name>A0A9E8ZER5_9CYAN</name>
<gene>
    <name evidence="8" type="ORF">OXH18_08565</name>
</gene>
<reference evidence="8" key="1">
    <citation type="submission" date="2022-12" db="EMBL/GenBank/DDBJ databases">
        <title>Polyphasic identification of a Novel Hot-Spring Cyanobacterium Ocullathermofonsia sinensis gen nov. sp. nov. and Genomic Insights on its Adaptations to the Thermal Habitat.</title>
        <authorList>
            <person name="Daroch M."/>
            <person name="Tang J."/>
            <person name="Jiang Y."/>
        </authorList>
    </citation>
    <scope>NUCLEOTIDE SEQUENCE</scope>
    <source>
        <strain evidence="8">PKUAC-SCTA174</strain>
    </source>
</reference>
<keyword evidence="4" id="KW-0238">DNA-binding</keyword>
<dbReference type="GO" id="GO:0006355">
    <property type="term" value="P:regulation of DNA-templated transcription"/>
    <property type="evidence" value="ECO:0007669"/>
    <property type="project" value="TreeGrafter"/>
</dbReference>
<protein>
    <submittedName>
        <fullName evidence="8">Response regulator transcription factor</fullName>
    </submittedName>
</protein>
<sequence length="190" mass="21014">MKILLIEDDHHTSELLSATLSEHHYAVDVIADGLAGLEMAIRWSYDLILLDILLPNINGIEVCHRLRAQGCQTPILMLTTKDSNEDIIAGLDAGGDDYVAKSCSSSQLLARVRALLRRSGHAVPSPILTWGALSLDPARAQVMYKQQEIAFAPKNIVYWNCSCAILNTSSAEEPLSTICGHLRKHQWKDR</sequence>
<evidence type="ECO:0000259" key="7">
    <source>
        <dbReference type="PROSITE" id="PS50110"/>
    </source>
</evidence>
<dbReference type="SMART" id="SM00448">
    <property type="entry name" value="REC"/>
    <property type="match status" value="1"/>
</dbReference>
<proteinExistence type="predicted"/>
<evidence type="ECO:0000256" key="1">
    <source>
        <dbReference type="ARBA" id="ARBA00022553"/>
    </source>
</evidence>
<dbReference type="GO" id="GO:0005829">
    <property type="term" value="C:cytosol"/>
    <property type="evidence" value="ECO:0007669"/>
    <property type="project" value="TreeGrafter"/>
</dbReference>
<feature type="domain" description="Response regulatory" evidence="7">
    <location>
        <begin position="2"/>
        <end position="116"/>
    </location>
</feature>
<dbReference type="GO" id="GO:0000976">
    <property type="term" value="F:transcription cis-regulatory region binding"/>
    <property type="evidence" value="ECO:0007669"/>
    <property type="project" value="TreeGrafter"/>
</dbReference>
<keyword evidence="3" id="KW-0805">Transcription regulation</keyword>